<organism evidence="2 3">
    <name type="scientific">Mucilaginibacter pineti</name>
    <dbReference type="NCBI Taxonomy" id="1391627"/>
    <lineage>
        <taxon>Bacteria</taxon>
        <taxon>Pseudomonadati</taxon>
        <taxon>Bacteroidota</taxon>
        <taxon>Sphingobacteriia</taxon>
        <taxon>Sphingobacteriales</taxon>
        <taxon>Sphingobacteriaceae</taxon>
        <taxon>Mucilaginibacter</taxon>
    </lineage>
</organism>
<sequence length="303" mass="35385">MMYIAIDTCVWLELLKVDTHPPYNHFDELFYWLDNKYLTCITTQNMIREWDRHKVNSKSTLLQALKAISKDSAEIFTSTTPIDTIYSPDLVESALDNRIARLDFLFKSVAEVAVENENIYVKAARRNLECLPPNHTGDSYRDTINLLSLTEHLKHKVGVPCIFTTINYKDFSDTKNRYHLHELLEPEFNSLGLQYIFFDNDKKNFARKLFDGTLRKLLPSFLDYLKLKKEQDEKAKIAKVRKVHDEDIDIPDSDFVTNCVELDRIASKSSPTALDQHLLSYLFNQHEGYEKYFLRKLAENGMV</sequence>
<name>A0A1G7EME3_9SPHI</name>
<dbReference type="InterPro" id="IPR032557">
    <property type="entry name" value="DUF4935"/>
</dbReference>
<evidence type="ECO:0000259" key="1">
    <source>
        <dbReference type="Pfam" id="PF16289"/>
    </source>
</evidence>
<proteinExistence type="predicted"/>
<evidence type="ECO:0000313" key="3">
    <source>
        <dbReference type="Proteomes" id="UP000199072"/>
    </source>
</evidence>
<dbReference type="Proteomes" id="UP000199072">
    <property type="component" value="Unassembled WGS sequence"/>
</dbReference>
<protein>
    <recommendedName>
        <fullName evidence="1">DUF4935 domain-containing protein</fullName>
    </recommendedName>
</protein>
<feature type="domain" description="DUF4935" evidence="1">
    <location>
        <begin position="4"/>
        <end position="171"/>
    </location>
</feature>
<evidence type="ECO:0000313" key="2">
    <source>
        <dbReference type="EMBL" id="SDE64777.1"/>
    </source>
</evidence>
<dbReference type="Pfam" id="PF16289">
    <property type="entry name" value="PIN_12"/>
    <property type="match status" value="1"/>
</dbReference>
<dbReference type="EMBL" id="FNAI01000008">
    <property type="protein sequence ID" value="SDE64777.1"/>
    <property type="molecule type" value="Genomic_DNA"/>
</dbReference>
<dbReference type="AlphaFoldDB" id="A0A1G7EME3"/>
<reference evidence="2 3" key="1">
    <citation type="submission" date="2016-10" db="EMBL/GenBank/DDBJ databases">
        <authorList>
            <person name="de Groot N.N."/>
        </authorList>
    </citation>
    <scope>NUCLEOTIDE SEQUENCE [LARGE SCALE GENOMIC DNA]</scope>
    <source>
        <strain evidence="2 3">47C3B</strain>
    </source>
</reference>
<gene>
    <name evidence="2" type="ORF">SAMN05216464_10887</name>
</gene>
<dbReference type="RefSeq" id="WP_143014153.1">
    <property type="nucleotide sequence ID" value="NZ_FNAI01000008.1"/>
</dbReference>
<dbReference type="OrthoDB" id="8685584at2"/>
<dbReference type="STRING" id="1391627.SAMN05216464_10887"/>
<keyword evidence="3" id="KW-1185">Reference proteome</keyword>
<accession>A0A1G7EME3</accession>